<feature type="compositionally biased region" description="Low complexity" evidence="9">
    <location>
        <begin position="1224"/>
        <end position="1241"/>
    </location>
</feature>
<feature type="compositionally biased region" description="Low complexity" evidence="9">
    <location>
        <begin position="760"/>
        <end position="770"/>
    </location>
</feature>
<evidence type="ECO:0000256" key="1">
    <source>
        <dbReference type="ARBA" id="ARBA00002545"/>
    </source>
</evidence>
<evidence type="ECO:0000313" key="11">
    <source>
        <dbReference type="Proteomes" id="UP000325902"/>
    </source>
</evidence>
<dbReference type="CDD" id="cd22265">
    <property type="entry name" value="UDM1_RNF168"/>
    <property type="match status" value="1"/>
</dbReference>
<dbReference type="PANTHER" id="PTHR31780:SF10">
    <property type="entry name" value="LD36051P"/>
    <property type="match status" value="1"/>
</dbReference>
<dbReference type="Pfam" id="PF13945">
    <property type="entry name" value="NST1"/>
    <property type="match status" value="1"/>
</dbReference>
<feature type="region of interest" description="Disordered" evidence="9">
    <location>
        <begin position="430"/>
        <end position="493"/>
    </location>
</feature>
<feature type="compositionally biased region" description="Low complexity" evidence="9">
    <location>
        <begin position="935"/>
        <end position="946"/>
    </location>
</feature>
<evidence type="ECO:0000313" key="10">
    <source>
        <dbReference type="EMBL" id="KAB2575929.1"/>
    </source>
</evidence>
<dbReference type="EMBL" id="VCHE01000028">
    <property type="protein sequence ID" value="KAB2575929.1"/>
    <property type="molecule type" value="Genomic_DNA"/>
</dbReference>
<feature type="compositionally biased region" description="Basic and acidic residues" evidence="9">
    <location>
        <begin position="564"/>
        <end position="706"/>
    </location>
</feature>
<feature type="compositionally biased region" description="Basic and acidic residues" evidence="9">
    <location>
        <begin position="971"/>
        <end position="985"/>
    </location>
</feature>
<feature type="compositionally biased region" description="Basic and acidic residues" evidence="9">
    <location>
        <begin position="302"/>
        <end position="314"/>
    </location>
</feature>
<feature type="compositionally biased region" description="Gly residues" evidence="9">
    <location>
        <begin position="1242"/>
        <end position="1251"/>
    </location>
</feature>
<evidence type="ECO:0000256" key="6">
    <source>
        <dbReference type="ARBA" id="ARBA00023016"/>
    </source>
</evidence>
<feature type="compositionally biased region" description="Pro residues" evidence="9">
    <location>
        <begin position="175"/>
        <end position="187"/>
    </location>
</feature>
<dbReference type="GO" id="GO:0005737">
    <property type="term" value="C:cytoplasm"/>
    <property type="evidence" value="ECO:0007669"/>
    <property type="project" value="UniProtKB-SubCell"/>
</dbReference>
<feature type="compositionally biased region" description="Low complexity" evidence="9">
    <location>
        <begin position="41"/>
        <end position="53"/>
    </location>
</feature>
<evidence type="ECO:0000256" key="9">
    <source>
        <dbReference type="SAM" id="MobiDB-lite"/>
    </source>
</evidence>
<keyword evidence="5 8" id="KW-0963">Cytoplasm</keyword>
<feature type="region of interest" description="Disordered" evidence="9">
    <location>
        <begin position="1"/>
        <end position="211"/>
    </location>
</feature>
<evidence type="ECO:0000256" key="5">
    <source>
        <dbReference type="ARBA" id="ARBA00022490"/>
    </source>
</evidence>
<organism evidence="10 11">
    <name type="scientific">Lasiodiplodia theobromae</name>
    <dbReference type="NCBI Taxonomy" id="45133"/>
    <lineage>
        <taxon>Eukaryota</taxon>
        <taxon>Fungi</taxon>
        <taxon>Dikarya</taxon>
        <taxon>Ascomycota</taxon>
        <taxon>Pezizomycotina</taxon>
        <taxon>Dothideomycetes</taxon>
        <taxon>Dothideomycetes incertae sedis</taxon>
        <taxon>Botryosphaeriales</taxon>
        <taxon>Botryosphaeriaceae</taxon>
        <taxon>Lasiodiplodia</taxon>
    </lineage>
</organism>
<keyword evidence="11" id="KW-1185">Reference proteome</keyword>
<feature type="compositionally biased region" description="Polar residues" evidence="9">
    <location>
        <begin position="476"/>
        <end position="491"/>
    </location>
</feature>
<evidence type="ECO:0000256" key="3">
    <source>
        <dbReference type="ARBA" id="ARBA00007112"/>
    </source>
</evidence>
<evidence type="ECO:0000256" key="7">
    <source>
        <dbReference type="ARBA" id="ARBA00023054"/>
    </source>
</evidence>
<evidence type="ECO:0000256" key="4">
    <source>
        <dbReference type="ARBA" id="ARBA00020733"/>
    </source>
</evidence>
<feature type="compositionally biased region" description="Pro residues" evidence="9">
    <location>
        <begin position="812"/>
        <end position="824"/>
    </location>
</feature>
<feature type="compositionally biased region" description="Acidic residues" evidence="9">
    <location>
        <begin position="329"/>
        <end position="360"/>
    </location>
</feature>
<comment type="function">
    <text evidence="1 8">May act as a negative regulator of salt tolerance.</text>
</comment>
<feature type="compositionally biased region" description="Basic and acidic residues" evidence="9">
    <location>
        <begin position="530"/>
        <end position="553"/>
    </location>
</feature>
<feature type="compositionally biased region" description="Acidic residues" evidence="9">
    <location>
        <begin position="443"/>
        <end position="468"/>
    </location>
</feature>
<name>A0A5N5DDU4_9PEZI</name>
<feature type="region of interest" description="Disordered" evidence="9">
    <location>
        <begin position="1046"/>
        <end position="1074"/>
    </location>
</feature>
<feature type="compositionally biased region" description="Basic residues" evidence="9">
    <location>
        <begin position="30"/>
        <end position="40"/>
    </location>
</feature>
<comment type="caution">
    <text evidence="10">The sequence shown here is derived from an EMBL/GenBank/DDBJ whole genome shotgun (WGS) entry which is preliminary data.</text>
</comment>
<feature type="compositionally biased region" description="Basic residues" evidence="9">
    <location>
        <begin position="139"/>
        <end position="149"/>
    </location>
</feature>
<dbReference type="Proteomes" id="UP000325902">
    <property type="component" value="Unassembled WGS sequence"/>
</dbReference>
<feature type="compositionally biased region" description="Basic and acidic residues" evidence="9">
    <location>
        <begin position="198"/>
        <end position="211"/>
    </location>
</feature>
<dbReference type="InterPro" id="IPR051195">
    <property type="entry name" value="Fungal_stress_NST1"/>
</dbReference>
<feature type="compositionally biased region" description="Acidic residues" evidence="9">
    <location>
        <begin position="100"/>
        <end position="112"/>
    </location>
</feature>
<keyword evidence="6 8" id="KW-0346">Stress response</keyword>
<keyword evidence="7 8" id="KW-0175">Coiled coil</keyword>
<feature type="region of interest" description="Disordered" evidence="9">
    <location>
        <begin position="1221"/>
        <end position="1251"/>
    </location>
</feature>
<dbReference type="AlphaFoldDB" id="A0A5N5DDU4"/>
<dbReference type="InterPro" id="IPR025279">
    <property type="entry name" value="NST1"/>
</dbReference>
<feature type="region of interest" description="Disordered" evidence="9">
    <location>
        <begin position="530"/>
        <end position="834"/>
    </location>
</feature>
<feature type="compositionally biased region" description="Polar residues" evidence="9">
    <location>
        <begin position="778"/>
        <end position="807"/>
    </location>
</feature>
<gene>
    <name evidence="10" type="primary">NST1_1</name>
    <name evidence="10" type="ORF">DBV05_g5369</name>
</gene>
<dbReference type="PANTHER" id="PTHR31780">
    <property type="entry name" value="STRESS RESPONSE PROTEIN NST1-RELATED"/>
    <property type="match status" value="1"/>
</dbReference>
<reference evidence="10 11" key="1">
    <citation type="journal article" date="2019" name="Sci. Rep.">
        <title>A multi-omics analysis of the grapevine pathogen Lasiodiplodia theobromae reveals that temperature affects the expression of virulence- and pathogenicity-related genes.</title>
        <authorList>
            <person name="Felix C."/>
            <person name="Meneses R."/>
            <person name="Goncalves M.F.M."/>
            <person name="Tilleman L."/>
            <person name="Duarte A.S."/>
            <person name="Jorrin-Novo J.V."/>
            <person name="Van de Peer Y."/>
            <person name="Deforce D."/>
            <person name="Van Nieuwerburgh F."/>
            <person name="Esteves A.C."/>
            <person name="Alves A."/>
        </authorList>
    </citation>
    <scope>NUCLEOTIDE SEQUENCE [LARGE SCALE GENOMIC DNA]</scope>
    <source>
        <strain evidence="10 11">LA-SOL3</strain>
    </source>
</reference>
<dbReference type="OrthoDB" id="21629at2759"/>
<proteinExistence type="inferred from homology"/>
<comment type="subcellular location">
    <subcellularLocation>
        <location evidence="2 8">Cytoplasm</location>
    </subcellularLocation>
</comment>
<feature type="region of interest" description="Disordered" evidence="9">
    <location>
        <begin position="280"/>
        <end position="366"/>
    </location>
</feature>
<comment type="similarity">
    <text evidence="3 8">Belongs to the NST1 family.</text>
</comment>
<accession>A0A5N5DDU4</accession>
<evidence type="ECO:0000256" key="2">
    <source>
        <dbReference type="ARBA" id="ARBA00004496"/>
    </source>
</evidence>
<evidence type="ECO:0000256" key="8">
    <source>
        <dbReference type="RuleBase" id="RU049441"/>
    </source>
</evidence>
<sequence>MANIKAHPGAPAPSNGVLTGAAPPGNPSVNRKKAKRRAKLAAKQQQQLQQDQQPVNPSLRNGNVPHAQSAVHNGHVSHPEPQPPLDYDDELDDTEHFDGGDNEDMYYTDDEAAAYAQHYNVGVPTANGHPADPASASSKSKKKKKKKRGMLSDAQAQPYDIPSGSSSGMLAHPGAHPPPPPPPPPLSNPAFRSMRSSTSRDRIWNTSTQEERERIREFWLSLGEEERKSLVKIEKEAVLRKMKEQQKHSCSCTVCGRKRTAIEEELEVLYDAYYEELELYGDQDNIPDNGDSVLTTGRPYSRRQDPRLPPDRMIDPNQPYDSGNRVEEIGDEEDEEDELDEEEYSDEDEEDYSDEEEPEELPVRGTAADFSFFGNSLTVKAGGILTVADDLLKNDGKKFIEMMEQLAERRMQREDQVVEHAGSLAYSSSMQNHHAGHNHGPPPDDEEYDDEDEDYDSQEDEYEEEEDDLVRIQRLATGTISDKYQDTMTEQQRMREGRRMFQIFAARMFEQRVLSAYREKVANERQQKLIEELDEENRRTAEREAKKTKDAQKKKEKKAAQKQRQAEEKARKEAEKKAEEEAAKAAEAKRQEELRKKREEQKKKRDAERKAQEEEKKRKDAEKKRRLEEERLKQQEAERKAQEQRAAEKKAREEAKRKEREEREAREREAREQKAHAEQQRKEKEARIKAEKEATELARKEEEAAKAIHQAQTNKRPSQPTPALPPGLISKQSSTGFPSPHVQVATPNLPKAPTPSKPRQSSQQGSHGSSPRTPQVFPGTSKSVSPSNQQPRTILQKPQPQVHTSTLQHPQPSSPMPPIGPPPGMHAGFGGLPLGLGAPSPMQGGIMHGLNQPRGPMFPHPPPIGAQYPGFAAPNGMPAPPPGMNAPGMPLGRGFPGMSMPPGFGQPLPGMSAAGQIPGFSAPRDIMPSHSRQASGSGSFDSSIGGLPTHPIARPTPIQRPSSVKPQEPTLENKRPSNHEVDELSNHLGSSALLDDSDEPIPTSAGEVRRPSLAPSARSGRMGFGTSPLFTDVGARGIDPFGMASGGSSTWGTPTVPFGPPGMGGSTWGSPPAGSGWPTTVGSFGSVGAPLGAPHRQSISRPVSVRLMVCQACKQLAQSQPKPDGFYDMPTIIRTIESSVRGLTDAPVQEHEVIDICETEGDAHNGGGFLRKKDGPDGTVEVKFEPDSANSAGGIRIPGQGALHGLGEIGSPIPSHSTPFGMGASATPATAARTSPFSASALGGGVSSPSF</sequence>
<protein>
    <recommendedName>
        <fullName evidence="4 8">Stress response protein NST1</fullName>
    </recommendedName>
</protein>
<feature type="region of interest" description="Disordered" evidence="9">
    <location>
        <begin position="917"/>
        <end position="1025"/>
    </location>
</feature>